<dbReference type="Proteomes" id="UP000649826">
    <property type="component" value="Unassembled WGS sequence"/>
</dbReference>
<protein>
    <recommendedName>
        <fullName evidence="3">ATLF-like domain-containing protein</fullName>
    </recommendedName>
</protein>
<name>A0ABR7IIZ5_9FIRM</name>
<evidence type="ECO:0000256" key="1">
    <source>
        <dbReference type="ARBA" id="ARBA00004613"/>
    </source>
</evidence>
<dbReference type="InterPro" id="IPR047568">
    <property type="entry name" value="ATLF-like_dom"/>
</dbReference>
<organism evidence="4 5">
    <name type="scientific">Blautia difficilis</name>
    <dbReference type="NCBI Taxonomy" id="2763027"/>
    <lineage>
        <taxon>Bacteria</taxon>
        <taxon>Bacillati</taxon>
        <taxon>Bacillota</taxon>
        <taxon>Clostridia</taxon>
        <taxon>Lachnospirales</taxon>
        <taxon>Lachnospiraceae</taxon>
        <taxon>Blautia</taxon>
    </lineage>
</organism>
<accession>A0ABR7IIZ5</accession>
<dbReference type="CDD" id="cd20184">
    <property type="entry name" value="M34_peptidase_like"/>
    <property type="match status" value="1"/>
</dbReference>
<dbReference type="PROSITE" id="PS51995">
    <property type="entry name" value="ATLF"/>
    <property type="match status" value="1"/>
</dbReference>
<comment type="caution">
    <text evidence="4">The sequence shown here is derived from an EMBL/GenBank/DDBJ whole genome shotgun (WGS) entry which is preliminary data.</text>
</comment>
<dbReference type="Pfam" id="PF07737">
    <property type="entry name" value="ATLF"/>
    <property type="match status" value="1"/>
</dbReference>
<keyword evidence="2" id="KW-0964">Secreted</keyword>
<reference evidence="4 5" key="1">
    <citation type="submission" date="2020-08" db="EMBL/GenBank/DDBJ databases">
        <title>Genome public.</title>
        <authorList>
            <person name="Liu C."/>
            <person name="Sun Q."/>
        </authorList>
    </citation>
    <scope>NUCLEOTIDE SEQUENCE [LARGE SCALE GENOMIC DNA]</scope>
    <source>
        <strain evidence="4 5">M29</strain>
    </source>
</reference>
<comment type="subcellular location">
    <subcellularLocation>
        <location evidence="1">Secreted</location>
    </subcellularLocation>
</comment>
<dbReference type="InterPro" id="IPR024079">
    <property type="entry name" value="MetalloPept_cat_dom_sf"/>
</dbReference>
<dbReference type="InterPro" id="IPR014781">
    <property type="entry name" value="Anthrax_toxin_lethal/edema_N/C"/>
</dbReference>
<evidence type="ECO:0000256" key="2">
    <source>
        <dbReference type="ARBA" id="ARBA00022525"/>
    </source>
</evidence>
<proteinExistence type="predicted"/>
<evidence type="ECO:0000313" key="4">
    <source>
        <dbReference type="EMBL" id="MBC5779930.1"/>
    </source>
</evidence>
<dbReference type="SUPFAM" id="SSF55486">
    <property type="entry name" value="Metalloproteases ('zincins'), catalytic domain"/>
    <property type="match status" value="1"/>
</dbReference>
<dbReference type="Gene3D" id="3.40.390.10">
    <property type="entry name" value="Collagenase (Catalytic Domain)"/>
    <property type="match status" value="1"/>
</dbReference>
<keyword evidence="5" id="KW-1185">Reference proteome</keyword>
<gene>
    <name evidence="4" type="ORF">H8Z82_09680</name>
</gene>
<evidence type="ECO:0000313" key="5">
    <source>
        <dbReference type="Proteomes" id="UP000649826"/>
    </source>
</evidence>
<evidence type="ECO:0000259" key="3">
    <source>
        <dbReference type="PROSITE" id="PS51995"/>
    </source>
</evidence>
<feature type="domain" description="ATLF-like" evidence="3">
    <location>
        <begin position="1"/>
        <end position="117"/>
    </location>
</feature>
<dbReference type="EMBL" id="JACOQG010000013">
    <property type="protein sequence ID" value="MBC5779930.1"/>
    <property type="molecule type" value="Genomic_DNA"/>
</dbReference>
<sequence>MTAYRTLGFKVNVDPSVSYSGYFNARNRQITLKKVNETIYHELGHFIAFIAGNVDTTSEFKTIYNQEKSLYTAYNKAYVTQNSSEYFAESAKEYVLNPGALKAARPKTYEAVRSAVESITDERIAKIQKYYGAIWK</sequence>